<protein>
    <recommendedName>
        <fullName evidence="3">C2 NT-type domain-containing protein</fullName>
    </recommendedName>
</protein>
<sequence length="1101" mass="124644">MFKAARWRSEKNKIKAVFKFQFHATQVPELGWEAMVVSVVPVDVGRPTLKSEKGEVVNGACHWTKPIWETVKLIQDPKSGKINEKAYQFLVSAAGSTKAGYLGESTINLADYVEVFKPSSVSLPLKGLNTGAILHVTIQRIQGDVERRETGGNGATIVGNQRKTLQSQLSNEKDESGKLACDTDVANSPKESLFVDSRPQKRFPSSRNIPLHADAKKSNSSDVISMSCSDSSSGQYSPTINGVISSISHQDPDTLLSPLCNSGTPQNTITNSIEWLVGSAPDGNIDGSTNTAGEAGLRERLQDPDISLENLRSDAIALARQLEVSDLELQTLRKQVVKESKRGQDLLREIGSLKEERDTLRRECAELKTSQKQTIDLNESQKMCFDGDDLKSILEEIKEELRHEKNLNANLRLQLQKTQESNSQLILAVRDLDELLQQKNKEISSVDGSKVGYNQEKYENYQESGNRSPHLKSCKDSEKFSETITQQDDDEQYALEVLVKEHDVVGVKYSLEQQIINLKSKVDLYRKDREELEMQMEQLALDYEILKQENHDISSKLEQTQLREQLRMQYECSAHFAIINDLESHIESLEKNLEKQAEAFESDLETITRAKVEQEQRAIRAEEAARKSRWSNANAAERLQEDFKRLTAQVSSTFYANEKLSMEAMTEASELRLEKFHLEELLQKSNEELASVEDQYNLKLRQLSNLLDMKSNETKNLLQELETKSIALDNQRKANEALQRASLEEMLALRIEIDRLEREQIHLSELVQQREKLTGEMEHLELALEDSEQMIRDRNLDENLLEQEIASVTEETNKSLEEIKDLRHLTDKRELMISTLNSGSEILKARSADVKHPFLEDDIEKGNSRKQLVYLTGELQKGEGMDGYTEKKLDDGETFIAVSDGATNSIGKCDLQPHNTKEVAALQEKFRLLEQEMKLKDATLEEGKNSILEKEDLNDACSKEKMGYCEYMSDKVEEVNIGGKNVNIINSSEVKKKGGDLLMPRLGDKAFMFGLGNFNRLLYMSITKEGSEKEESFVSGTCDQGYIAEILSEVAILKEHNKSMETELKEMQQRYSAISLKFAEVEGERQQLVMTIRGLKNSLKN</sequence>
<dbReference type="EMBL" id="JAGGNH010000006">
    <property type="protein sequence ID" value="KAJ0970254.1"/>
    <property type="molecule type" value="Genomic_DNA"/>
</dbReference>
<evidence type="ECO:0000313" key="4">
    <source>
        <dbReference type="EMBL" id="KAJ0970254.1"/>
    </source>
</evidence>
<accession>A0A9D5CC81</accession>
<reference evidence="4" key="2">
    <citation type="journal article" date="2022" name="Hortic Res">
        <title>The genome of Dioscorea zingiberensis sheds light on the biosynthesis, origin and evolution of the medicinally important diosgenin saponins.</title>
        <authorList>
            <person name="Li Y."/>
            <person name="Tan C."/>
            <person name="Li Z."/>
            <person name="Guo J."/>
            <person name="Li S."/>
            <person name="Chen X."/>
            <person name="Wang C."/>
            <person name="Dai X."/>
            <person name="Yang H."/>
            <person name="Song W."/>
            <person name="Hou L."/>
            <person name="Xu J."/>
            <person name="Tong Z."/>
            <person name="Xu A."/>
            <person name="Yuan X."/>
            <person name="Wang W."/>
            <person name="Yang Q."/>
            <person name="Chen L."/>
            <person name="Sun Z."/>
            <person name="Wang K."/>
            <person name="Pan B."/>
            <person name="Chen J."/>
            <person name="Bao Y."/>
            <person name="Liu F."/>
            <person name="Qi X."/>
            <person name="Gang D.R."/>
            <person name="Wen J."/>
            <person name="Li J."/>
        </authorList>
    </citation>
    <scope>NUCLEOTIDE SEQUENCE</scope>
    <source>
        <strain evidence="4">Dzin_1.0</strain>
    </source>
</reference>
<dbReference type="InterPro" id="IPR019448">
    <property type="entry name" value="NT-C2"/>
</dbReference>
<evidence type="ECO:0000256" key="2">
    <source>
        <dbReference type="SAM" id="MobiDB-lite"/>
    </source>
</evidence>
<feature type="coiled-coil region" evidence="1">
    <location>
        <begin position="1043"/>
        <end position="1077"/>
    </location>
</feature>
<dbReference type="Proteomes" id="UP001085076">
    <property type="component" value="Miscellaneous, Linkage group lg06"/>
</dbReference>
<comment type="caution">
    <text evidence="4">The sequence shown here is derived from an EMBL/GenBank/DDBJ whole genome shotgun (WGS) entry which is preliminary data.</text>
</comment>
<feature type="domain" description="C2 NT-type" evidence="3">
    <location>
        <begin position="6"/>
        <end position="142"/>
    </location>
</feature>
<dbReference type="PANTHER" id="PTHR34452:SF7">
    <property type="entry name" value="MYOSIN HEAVY CHAIN-RELATED PROTEIN"/>
    <property type="match status" value="1"/>
</dbReference>
<proteinExistence type="predicted"/>
<dbReference type="PROSITE" id="PS51840">
    <property type="entry name" value="C2_NT"/>
    <property type="match status" value="1"/>
</dbReference>
<feature type="coiled-coil region" evidence="1">
    <location>
        <begin position="668"/>
        <end position="790"/>
    </location>
</feature>
<reference evidence="4" key="1">
    <citation type="submission" date="2021-03" db="EMBL/GenBank/DDBJ databases">
        <authorList>
            <person name="Li Z."/>
            <person name="Yang C."/>
        </authorList>
    </citation>
    <scope>NUCLEOTIDE SEQUENCE</scope>
    <source>
        <strain evidence="4">Dzin_1.0</strain>
        <tissue evidence="4">Leaf</tissue>
    </source>
</reference>
<feature type="coiled-coil region" evidence="1">
    <location>
        <begin position="515"/>
        <end position="624"/>
    </location>
</feature>
<organism evidence="4 5">
    <name type="scientific">Dioscorea zingiberensis</name>
    <dbReference type="NCBI Taxonomy" id="325984"/>
    <lineage>
        <taxon>Eukaryota</taxon>
        <taxon>Viridiplantae</taxon>
        <taxon>Streptophyta</taxon>
        <taxon>Embryophyta</taxon>
        <taxon>Tracheophyta</taxon>
        <taxon>Spermatophyta</taxon>
        <taxon>Magnoliopsida</taxon>
        <taxon>Liliopsida</taxon>
        <taxon>Dioscoreales</taxon>
        <taxon>Dioscoreaceae</taxon>
        <taxon>Dioscorea</taxon>
    </lineage>
</organism>
<feature type="compositionally biased region" description="Low complexity" evidence="2">
    <location>
        <begin position="220"/>
        <end position="232"/>
    </location>
</feature>
<feature type="region of interest" description="Disordered" evidence="2">
    <location>
        <begin position="196"/>
        <end position="232"/>
    </location>
</feature>
<dbReference type="PANTHER" id="PTHR34452">
    <property type="entry name" value="MYOSIN HEAVY CHAIN-RELATED PROTEIN"/>
    <property type="match status" value="1"/>
</dbReference>
<keyword evidence="1" id="KW-0175">Coiled coil</keyword>
<dbReference type="Pfam" id="PF10358">
    <property type="entry name" value="NT-C2"/>
    <property type="match status" value="1"/>
</dbReference>
<keyword evidence="5" id="KW-1185">Reference proteome</keyword>
<evidence type="ECO:0000259" key="3">
    <source>
        <dbReference type="PROSITE" id="PS51840"/>
    </source>
</evidence>
<name>A0A9D5CC81_9LILI</name>
<dbReference type="OrthoDB" id="765176at2759"/>
<evidence type="ECO:0000313" key="5">
    <source>
        <dbReference type="Proteomes" id="UP001085076"/>
    </source>
</evidence>
<dbReference type="AlphaFoldDB" id="A0A9D5CC81"/>
<gene>
    <name evidence="4" type="ORF">J5N97_023131</name>
</gene>
<feature type="coiled-coil region" evidence="1">
    <location>
        <begin position="343"/>
        <end position="421"/>
    </location>
</feature>
<evidence type="ECO:0000256" key="1">
    <source>
        <dbReference type="SAM" id="Coils"/>
    </source>
</evidence>